<dbReference type="SUPFAM" id="SSF82544">
    <property type="entry name" value="GckA/TtuD-like"/>
    <property type="match status" value="1"/>
</dbReference>
<dbReference type="AlphaFoldDB" id="A0A654MAL9"/>
<evidence type="ECO:0000259" key="1">
    <source>
        <dbReference type="Pfam" id="PF05161"/>
    </source>
</evidence>
<sequence>MSIIRNKDTIIRYHNCKSLSDSLTALDYAFKYSDPERLVGESINIASNLQLSGINNRIHQFDLPDRASTLVVSVGKASEKMLVGFINKMKDRIKKSILIIPIGYSIEKINFELLDNTIVIQSSHPIPNVQSTLAARKVVKELQNSKSIQLIVFLISGGSSSLMVSPIEGINLTNKKIINKMLITSGANIEEINIVRKHLSQIKGGKILRRIPPSTPVIALILSDVVGDHLDTIGSGLTSSDRSTFKDALSILNNYITLNSKSESIRKAKVVLESGVRSQIPETMKPKEFSSRQVTNIIIGNNSNFCRLIQECFKKWGYFTNYMGSNYGISMNDFIKVASGIINTKHEPKTCIILGGEVTNTLSGRKMGIGGRNQEAICQLLQIIRNNDLHDFSVICIGTDGIDGNSPSAGGFIAPRTIELLKSKKLDVNYFIKSNNSNVLLTKLRSRIDTGYTGANFNDVYLFVKNK</sequence>
<feature type="domain" description="MOFRL-associated" evidence="2">
    <location>
        <begin position="25"/>
        <end position="267"/>
    </location>
</feature>
<reference evidence="4" key="1">
    <citation type="submission" date="2015-10" db="EMBL/GenBank/DDBJ databases">
        <title>Niche specialization of a soil ammonia-oxidizing archaeon, Candidatus Nitrosocosmicus oleophilus.</title>
        <authorList>
            <person name="Jung M.-Y."/>
            <person name="Rhee S.-K."/>
        </authorList>
    </citation>
    <scope>NUCLEOTIDE SEQUENCE [LARGE SCALE GENOMIC DNA]</scope>
    <source>
        <strain evidence="4">MY3</strain>
    </source>
</reference>
<keyword evidence="3" id="KW-0560">Oxidoreductase</keyword>
<dbReference type="Pfam" id="PF13660">
    <property type="entry name" value="DUF4147"/>
    <property type="match status" value="1"/>
</dbReference>
<dbReference type="GO" id="GO:0005737">
    <property type="term" value="C:cytoplasm"/>
    <property type="evidence" value="ECO:0007669"/>
    <property type="project" value="TreeGrafter"/>
</dbReference>
<dbReference type="InterPro" id="IPR007835">
    <property type="entry name" value="MOFRL"/>
</dbReference>
<dbReference type="InterPro" id="IPR038614">
    <property type="entry name" value="GK_N_sf"/>
</dbReference>
<proteinExistence type="predicted"/>
<dbReference type="PANTHER" id="PTHR12227">
    <property type="entry name" value="GLYCERATE KINASE"/>
    <property type="match status" value="1"/>
</dbReference>
<dbReference type="GeneID" id="60422277"/>
<dbReference type="GO" id="GO:0008887">
    <property type="term" value="F:glycerate kinase activity"/>
    <property type="evidence" value="ECO:0007669"/>
    <property type="project" value="InterPro"/>
</dbReference>
<name>A0A654MAL9_9ARCH</name>
<dbReference type="InterPro" id="IPR039760">
    <property type="entry name" value="MOFRL_protein"/>
</dbReference>
<dbReference type="Gene3D" id="3.40.1480.10">
    <property type="entry name" value="MOFRL domain"/>
    <property type="match status" value="1"/>
</dbReference>
<dbReference type="KEGG" id="taa:NMY3_02325"/>
<dbReference type="RefSeq" id="WP_196815767.1">
    <property type="nucleotide sequence ID" value="NZ_CP012850.1"/>
</dbReference>
<keyword evidence="4" id="KW-1185">Reference proteome</keyword>
<dbReference type="PANTHER" id="PTHR12227:SF0">
    <property type="entry name" value="GLYCERATE KINASE"/>
    <property type="match status" value="1"/>
</dbReference>
<dbReference type="EC" id="1.1.1.81" evidence="3"/>
<feature type="domain" description="MOFRL" evidence="1">
    <location>
        <begin position="350"/>
        <end position="459"/>
    </location>
</feature>
<dbReference type="OrthoDB" id="10741at2157"/>
<accession>A0A654MAL9</accession>
<evidence type="ECO:0000259" key="2">
    <source>
        <dbReference type="Pfam" id="PF13660"/>
    </source>
</evidence>
<keyword evidence="3" id="KW-0670">Pyruvate</keyword>
<gene>
    <name evidence="3" type="primary">ttuD</name>
    <name evidence="3" type="ORF">NMY3_02325</name>
</gene>
<dbReference type="EMBL" id="CP012850">
    <property type="protein sequence ID" value="ALI36522.1"/>
    <property type="molecule type" value="Genomic_DNA"/>
</dbReference>
<protein>
    <submittedName>
        <fullName evidence="3">Hydroxypyruvate reductase</fullName>
        <ecNumber evidence="3">1.1.1.81</ecNumber>
    </submittedName>
</protein>
<dbReference type="InterPro" id="IPR037035">
    <property type="entry name" value="GK-like_C_sf"/>
</dbReference>
<dbReference type="InterPro" id="IPR025286">
    <property type="entry name" value="MOFRL_assoc_dom"/>
</dbReference>
<dbReference type="Gene3D" id="3.40.50.10180">
    <property type="entry name" value="Glycerate kinase, MOFRL-like N-terminal domain"/>
    <property type="match status" value="1"/>
</dbReference>
<evidence type="ECO:0000313" key="4">
    <source>
        <dbReference type="Proteomes" id="UP000058925"/>
    </source>
</evidence>
<dbReference type="Pfam" id="PF05161">
    <property type="entry name" value="MOFRL"/>
    <property type="match status" value="1"/>
</dbReference>
<dbReference type="GO" id="GO:0016618">
    <property type="term" value="F:hydroxypyruvate reductase [NAD(P)H] activity"/>
    <property type="evidence" value="ECO:0007669"/>
    <property type="project" value="UniProtKB-EC"/>
</dbReference>
<evidence type="ECO:0000313" key="3">
    <source>
        <dbReference type="EMBL" id="ALI36522.1"/>
    </source>
</evidence>
<dbReference type="Proteomes" id="UP000058925">
    <property type="component" value="Chromosome"/>
</dbReference>
<organism evidence="3 4">
    <name type="scientific">Candidatus Nitrosocosmicus oleophilus</name>
    <dbReference type="NCBI Taxonomy" id="1353260"/>
    <lineage>
        <taxon>Archaea</taxon>
        <taxon>Nitrososphaerota</taxon>
        <taxon>Nitrososphaeria</taxon>
        <taxon>Nitrososphaerales</taxon>
        <taxon>Nitrososphaeraceae</taxon>
        <taxon>Candidatus Nitrosocosmicus</taxon>
    </lineage>
</organism>